<name>A0A380WTR5_9FIRM</name>
<feature type="domain" description="Bro-N" evidence="1">
    <location>
        <begin position="17"/>
        <end position="51"/>
    </location>
</feature>
<accession>A0A380WTR5</accession>
<dbReference type="InterPro" id="IPR003497">
    <property type="entry name" value="BRO_N_domain"/>
</dbReference>
<dbReference type="Pfam" id="PF02498">
    <property type="entry name" value="Bro-N"/>
    <property type="match status" value="1"/>
</dbReference>
<proteinExistence type="predicted"/>
<organism evidence="2 3">
    <name type="scientific">Anaerococcus octavius</name>
    <dbReference type="NCBI Taxonomy" id="54007"/>
    <lineage>
        <taxon>Bacteria</taxon>
        <taxon>Bacillati</taxon>
        <taxon>Bacillota</taxon>
        <taxon>Tissierellia</taxon>
        <taxon>Tissierellales</taxon>
        <taxon>Peptoniphilaceae</taxon>
        <taxon>Anaerococcus</taxon>
    </lineage>
</organism>
<reference evidence="2 3" key="1">
    <citation type="submission" date="2018-06" db="EMBL/GenBank/DDBJ databases">
        <authorList>
            <consortium name="Pathogen Informatics"/>
            <person name="Doyle S."/>
        </authorList>
    </citation>
    <scope>NUCLEOTIDE SEQUENCE [LARGE SCALE GENOMIC DNA]</scope>
    <source>
        <strain evidence="2 3">NCTC9810</strain>
    </source>
</reference>
<evidence type="ECO:0000313" key="3">
    <source>
        <dbReference type="Proteomes" id="UP000255124"/>
    </source>
</evidence>
<evidence type="ECO:0000259" key="1">
    <source>
        <dbReference type="Pfam" id="PF02498"/>
    </source>
</evidence>
<dbReference type="EMBL" id="UFTA01000002">
    <property type="protein sequence ID" value="SUU92368.1"/>
    <property type="molecule type" value="Genomic_DNA"/>
</dbReference>
<sequence length="53" mass="6124">MISNLKIFENKNFGKLTVIEKDGEFFFIANEVATMLGYVNPRKAIYDHVDEGR</sequence>
<protein>
    <submittedName>
        <fullName evidence="2">Uncharacterized phage-encoded protein</fullName>
    </submittedName>
</protein>
<gene>
    <name evidence="2" type="ORF">NCTC9810_00696</name>
</gene>
<dbReference type="AlphaFoldDB" id="A0A380WTR5"/>
<dbReference type="Proteomes" id="UP000255124">
    <property type="component" value="Unassembled WGS sequence"/>
</dbReference>
<evidence type="ECO:0000313" key="2">
    <source>
        <dbReference type="EMBL" id="SUU92368.1"/>
    </source>
</evidence>